<reference evidence="1" key="1">
    <citation type="submission" date="2021-01" db="EMBL/GenBank/DDBJ databases">
        <authorList>
            <person name="Kaushik A."/>
        </authorList>
    </citation>
    <scope>NUCLEOTIDE SEQUENCE</scope>
    <source>
        <strain evidence="1">AG1-1C</strain>
    </source>
</reference>
<comment type="caution">
    <text evidence="1">The sequence shown here is derived from an EMBL/GenBank/DDBJ whole genome shotgun (WGS) entry which is preliminary data.</text>
</comment>
<dbReference type="AlphaFoldDB" id="A0A8H3BKU3"/>
<sequence>MASAFRTPMSNKYGPKLAVYLSEEGHNRPRDIAVSLTGIHIADALKSLAEPDCVTFETFETLMALEWSPVCGHVDSLIGDDSKVFPLCFNLLKLLCFHEKKKIFESAYGFMCLQFASFTVKIGKIAQGGRLLAFQEEIARLQPGHSIRLILNNYARELEGEGIWNNLGNVDKFVGFLGWDWGRDGYRACLPQIGGCLLTQTMPILRQLYAERKSFLNVAQQAAGMFPGWSGLLYVLWDTVFENHGGKKKLGSKKDQDINWNCIFEIGLRYAMCSKAEEDPLTYVIINNGDLRLYLTDPGCFSPIDVEDSNQVAICTTQKLESLASINDMNYMATAILMYASMLLTCQNFELHANQLYQAAFRRAWNEISVIHRMDSYRWSTFAVYLEALTGSLDRYISLPTGERRVLTKPL</sequence>
<organism evidence="1 2">
    <name type="scientific">Rhizoctonia solani</name>
    <dbReference type="NCBI Taxonomy" id="456999"/>
    <lineage>
        <taxon>Eukaryota</taxon>
        <taxon>Fungi</taxon>
        <taxon>Dikarya</taxon>
        <taxon>Basidiomycota</taxon>
        <taxon>Agaricomycotina</taxon>
        <taxon>Agaricomycetes</taxon>
        <taxon>Cantharellales</taxon>
        <taxon>Ceratobasidiaceae</taxon>
        <taxon>Rhizoctonia</taxon>
    </lineage>
</organism>
<accession>A0A8H3BKU3</accession>
<evidence type="ECO:0000313" key="1">
    <source>
        <dbReference type="EMBL" id="CAE6458480.1"/>
    </source>
</evidence>
<proteinExistence type="predicted"/>
<dbReference type="Proteomes" id="UP000663846">
    <property type="component" value="Unassembled WGS sequence"/>
</dbReference>
<dbReference type="EMBL" id="CAJMWS010000680">
    <property type="protein sequence ID" value="CAE6458480.1"/>
    <property type="molecule type" value="Genomic_DNA"/>
</dbReference>
<name>A0A8H3BKU3_9AGAM</name>
<evidence type="ECO:0000313" key="2">
    <source>
        <dbReference type="Proteomes" id="UP000663846"/>
    </source>
</evidence>
<gene>
    <name evidence="1" type="ORF">RDB_LOCUS155655</name>
</gene>
<protein>
    <submittedName>
        <fullName evidence="1">Uncharacterized protein</fullName>
    </submittedName>
</protein>